<dbReference type="EMBL" id="JBDLNU010000006">
    <property type="protein sequence ID" value="MFM1731127.1"/>
    <property type="molecule type" value="Genomic_DNA"/>
</dbReference>
<dbReference type="Proteomes" id="UP001629744">
    <property type="component" value="Unassembled WGS sequence"/>
</dbReference>
<sequence length="41" mass="4713">MTMLDNTPTPLSGVFVPKWLYDVLYQAWLVWEPLVGPPVTH</sequence>
<organism evidence="1 2">
    <name type="scientific">Prescottella soli</name>
    <dbReference type="NCBI Taxonomy" id="1543852"/>
    <lineage>
        <taxon>Bacteria</taxon>
        <taxon>Bacillati</taxon>
        <taxon>Actinomycetota</taxon>
        <taxon>Actinomycetes</taxon>
        <taxon>Mycobacteriales</taxon>
        <taxon>Nocardiaceae</taxon>
        <taxon>Prescottella</taxon>
    </lineage>
</organism>
<comment type="caution">
    <text evidence="1">The sequence shown here is derived from an EMBL/GenBank/DDBJ whole genome shotgun (WGS) entry which is preliminary data.</text>
</comment>
<keyword evidence="2" id="KW-1185">Reference proteome</keyword>
<evidence type="ECO:0000313" key="1">
    <source>
        <dbReference type="EMBL" id="MFM1731127.1"/>
    </source>
</evidence>
<accession>A0ABW9G0M5</accession>
<evidence type="ECO:0000313" key="2">
    <source>
        <dbReference type="Proteomes" id="UP001629744"/>
    </source>
</evidence>
<name>A0ABW9G0M5_9NOCA</name>
<reference evidence="1 2" key="1">
    <citation type="submission" date="2023-11" db="EMBL/GenBank/DDBJ databases">
        <authorList>
            <person name="Val-Calvo J."/>
            <person name="Scortti M."/>
            <person name="Vazquez-Boland J."/>
        </authorList>
    </citation>
    <scope>NUCLEOTIDE SEQUENCE [LARGE SCALE GENOMIC DNA]</scope>
    <source>
        <strain evidence="1 2">DSM 46662</strain>
    </source>
</reference>
<gene>
    <name evidence="1" type="ORF">ABEU19_004678</name>
</gene>
<protein>
    <submittedName>
        <fullName evidence="1">Uncharacterized protein</fullName>
    </submittedName>
</protein>
<dbReference type="RefSeq" id="WP_348610965.1">
    <property type="nucleotide sequence ID" value="NZ_CP157276.1"/>
</dbReference>
<proteinExistence type="predicted"/>